<dbReference type="Gene3D" id="3.90.1150.10">
    <property type="entry name" value="Aspartate Aminotransferase, domain 1"/>
    <property type="match status" value="1"/>
</dbReference>
<gene>
    <name evidence="6" type="ordered locus">THA_176</name>
</gene>
<dbReference type="HOGENOM" id="CLU_016922_10_1_0"/>
<sequence length="386" mass="43217">MFISNTYKRLPIKVKNAKGIWIYNESGEKYLDTFSGIGVLSFGHCDEEINEAISMQIKKYTHISNFFINENAIFLAKRLVEETKKDGTVFFANSGTEANEAALKAIKKVKKGIIISFENNFHGRSIGSLSITGFQNLREQFEPLLSNIAFLPFNDSKKLENFIENEGNKISAIFVECVHGSGGLDTVNKDFVEVINKYKDIYDYIVVADEVQAGLGRTGEFYSYQNFNLNPDIVTVAKSLGGGLPLSAAIFTGKYKDVFSVGDHGSTFAPNPVSLAAGKTVINRITKTFLDSVKEKSSYLKNKLLTLKKNYPIIKEIKGIGLMLGIEMNNNNYSEKIIEYGLNEKILLNVVKSNTIRLLPALNITHHEIDEMLYRLEKVIKKLNSC</sequence>
<dbReference type="GO" id="GO:0030170">
    <property type="term" value="F:pyridoxal phosphate binding"/>
    <property type="evidence" value="ECO:0007669"/>
    <property type="project" value="InterPro"/>
</dbReference>
<dbReference type="Pfam" id="PF00202">
    <property type="entry name" value="Aminotran_3"/>
    <property type="match status" value="1"/>
</dbReference>
<dbReference type="OrthoDB" id="9801052at2"/>
<dbReference type="InterPro" id="IPR015421">
    <property type="entry name" value="PyrdxlP-dep_Trfase_major"/>
</dbReference>
<evidence type="ECO:0000256" key="1">
    <source>
        <dbReference type="ARBA" id="ARBA00001933"/>
    </source>
</evidence>
<dbReference type="RefSeq" id="WP_012579391.1">
    <property type="nucleotide sequence ID" value="NC_011653.1"/>
</dbReference>
<dbReference type="Proteomes" id="UP000002453">
    <property type="component" value="Chromosome"/>
</dbReference>
<dbReference type="Gene3D" id="3.40.640.10">
    <property type="entry name" value="Type I PLP-dependent aspartate aminotransferase-like (Major domain)"/>
    <property type="match status" value="1"/>
</dbReference>
<dbReference type="InterPro" id="IPR015422">
    <property type="entry name" value="PyrdxlP-dep_Trfase_small"/>
</dbReference>
<organism evidence="6 7">
    <name type="scientific">Thermosipho africanus (strain TCF52B)</name>
    <dbReference type="NCBI Taxonomy" id="484019"/>
    <lineage>
        <taxon>Bacteria</taxon>
        <taxon>Thermotogati</taxon>
        <taxon>Thermotogota</taxon>
        <taxon>Thermotogae</taxon>
        <taxon>Thermotogales</taxon>
        <taxon>Fervidobacteriaceae</taxon>
        <taxon>Thermosipho</taxon>
    </lineage>
</organism>
<comment type="similarity">
    <text evidence="5">Belongs to the class-III pyridoxal-phosphate-dependent aminotransferase family.</text>
</comment>
<evidence type="ECO:0000313" key="6">
    <source>
        <dbReference type="EMBL" id="ACJ74681.1"/>
    </source>
</evidence>
<dbReference type="STRING" id="484019.THA_176"/>
<dbReference type="KEGG" id="taf:THA_176"/>
<keyword evidence="7" id="KW-1185">Reference proteome</keyword>
<dbReference type="GO" id="GO:0042802">
    <property type="term" value="F:identical protein binding"/>
    <property type="evidence" value="ECO:0007669"/>
    <property type="project" value="TreeGrafter"/>
</dbReference>
<dbReference type="InterPro" id="IPR049704">
    <property type="entry name" value="Aminotrans_3_PPA_site"/>
</dbReference>
<evidence type="ECO:0000256" key="5">
    <source>
        <dbReference type="RuleBase" id="RU003560"/>
    </source>
</evidence>
<dbReference type="EMBL" id="CP001185">
    <property type="protein sequence ID" value="ACJ74681.1"/>
    <property type="molecule type" value="Genomic_DNA"/>
</dbReference>
<evidence type="ECO:0000256" key="2">
    <source>
        <dbReference type="ARBA" id="ARBA00022576"/>
    </source>
</evidence>
<dbReference type="eggNOG" id="COG4992">
    <property type="taxonomic scope" value="Bacteria"/>
</dbReference>
<evidence type="ECO:0000256" key="4">
    <source>
        <dbReference type="ARBA" id="ARBA00022898"/>
    </source>
</evidence>
<dbReference type="InterPro" id="IPR005814">
    <property type="entry name" value="Aminotrans_3"/>
</dbReference>
<dbReference type="PROSITE" id="PS00600">
    <property type="entry name" value="AA_TRANSFER_CLASS_3"/>
    <property type="match status" value="1"/>
</dbReference>
<evidence type="ECO:0000313" key="7">
    <source>
        <dbReference type="Proteomes" id="UP000002453"/>
    </source>
</evidence>
<keyword evidence="4 5" id="KW-0663">Pyridoxal phosphate</keyword>
<dbReference type="PANTHER" id="PTHR11986:SF79">
    <property type="entry name" value="ACETYLORNITHINE AMINOTRANSFERASE, MITOCHONDRIAL"/>
    <property type="match status" value="1"/>
</dbReference>
<dbReference type="CDD" id="cd00610">
    <property type="entry name" value="OAT_like"/>
    <property type="match status" value="1"/>
</dbReference>
<dbReference type="FunFam" id="3.40.640.10:FF:000004">
    <property type="entry name" value="Acetylornithine aminotransferase"/>
    <property type="match status" value="1"/>
</dbReference>
<dbReference type="SUPFAM" id="SSF53383">
    <property type="entry name" value="PLP-dependent transferases"/>
    <property type="match status" value="1"/>
</dbReference>
<keyword evidence="2 6" id="KW-0032">Aminotransferase</keyword>
<evidence type="ECO:0000256" key="3">
    <source>
        <dbReference type="ARBA" id="ARBA00022679"/>
    </source>
</evidence>
<protein>
    <submittedName>
        <fullName evidence="6">Acetylornithine aminotransferase</fullName>
    </submittedName>
</protein>
<dbReference type="InterPro" id="IPR015424">
    <property type="entry name" value="PyrdxlP-dep_Trfase"/>
</dbReference>
<comment type="cofactor">
    <cofactor evidence="1">
        <name>pyridoxal 5'-phosphate</name>
        <dbReference type="ChEBI" id="CHEBI:597326"/>
    </cofactor>
</comment>
<reference evidence="6 7" key="1">
    <citation type="journal article" date="2009" name="J. Bacteriol.">
        <title>The genome of Thermosipho africanus TCF52B: lateral genetic connections to the Firmicutes and Archaea.</title>
        <authorList>
            <person name="Nesboe C.L."/>
            <person name="Bapteste E."/>
            <person name="Curtis B."/>
            <person name="Dahle H."/>
            <person name="Lopez P."/>
            <person name="Macleod D."/>
            <person name="Dlutek M."/>
            <person name="Bowman S."/>
            <person name="Zhaxybayeva O."/>
            <person name="Birkeland N.-K."/>
            <person name="Doolittle W.F."/>
        </authorList>
    </citation>
    <scope>NUCLEOTIDE SEQUENCE [LARGE SCALE GENOMIC DNA]</scope>
    <source>
        <strain evidence="6 7">TCF52B</strain>
    </source>
</reference>
<proteinExistence type="inferred from homology"/>
<name>B7IF17_THEAB</name>
<accession>B7IF17</accession>
<dbReference type="PANTHER" id="PTHR11986">
    <property type="entry name" value="AMINOTRANSFERASE CLASS III"/>
    <property type="match status" value="1"/>
</dbReference>
<dbReference type="InterPro" id="IPR050103">
    <property type="entry name" value="Class-III_PLP-dep_AT"/>
</dbReference>
<dbReference type="GO" id="GO:0008483">
    <property type="term" value="F:transaminase activity"/>
    <property type="evidence" value="ECO:0007669"/>
    <property type="project" value="UniProtKB-KW"/>
</dbReference>
<dbReference type="AlphaFoldDB" id="B7IF17"/>
<keyword evidence="3 6" id="KW-0808">Transferase</keyword>
<dbReference type="PIRSF" id="PIRSF000521">
    <property type="entry name" value="Transaminase_4ab_Lys_Orn"/>
    <property type="match status" value="1"/>
</dbReference>